<evidence type="ECO:0000259" key="3">
    <source>
        <dbReference type="Pfam" id="PF00582"/>
    </source>
</evidence>
<name>A0A517QK04_9PLAN</name>
<dbReference type="PANTHER" id="PTHR46268:SF22">
    <property type="entry name" value="SENSOR PROTEIN KDPD-RELATED"/>
    <property type="match status" value="1"/>
</dbReference>
<accession>A0A517QK04</accession>
<dbReference type="Proteomes" id="UP000315724">
    <property type="component" value="Chromosome"/>
</dbReference>
<dbReference type="InterPro" id="IPR006016">
    <property type="entry name" value="UspA"/>
</dbReference>
<dbReference type="KEGG" id="tpol:Mal48_10830"/>
<evidence type="ECO:0000256" key="1">
    <source>
        <dbReference type="ARBA" id="ARBA00008791"/>
    </source>
</evidence>
<dbReference type="EMBL" id="CP036267">
    <property type="protein sequence ID" value="QDT31847.1"/>
    <property type="molecule type" value="Genomic_DNA"/>
</dbReference>
<evidence type="ECO:0000313" key="4">
    <source>
        <dbReference type="EMBL" id="QDT31847.1"/>
    </source>
</evidence>
<dbReference type="SUPFAM" id="SSF52402">
    <property type="entry name" value="Adenine nucleotide alpha hydrolases-like"/>
    <property type="match status" value="1"/>
</dbReference>
<dbReference type="OrthoDB" id="9788959at2"/>
<dbReference type="PANTHER" id="PTHR46268">
    <property type="entry name" value="STRESS RESPONSE PROTEIN NHAX"/>
    <property type="match status" value="1"/>
</dbReference>
<comment type="similarity">
    <text evidence="1 2">Belongs to the universal stress protein A family.</text>
</comment>
<keyword evidence="5" id="KW-1185">Reference proteome</keyword>
<dbReference type="PIRSF" id="PIRSF006276">
    <property type="entry name" value="UspA"/>
    <property type="match status" value="1"/>
</dbReference>
<sequence length="155" mass="17396">MVNLKRILLATDFSECSEHALSYACGFAEVFDADLHLLTVFEPPAAAYAEFGIGYDGVESVEKELVAEAARKLHTYPESTWRKKLNLTRSVRTGRPFVEIVRYAKEHDIDLIVMGTHGRGAIVQMFMGSTAERVVRKAPCPVMTIHPEDHEFVMP</sequence>
<evidence type="ECO:0000313" key="5">
    <source>
        <dbReference type="Proteomes" id="UP000315724"/>
    </source>
</evidence>
<dbReference type="InterPro" id="IPR006015">
    <property type="entry name" value="Universal_stress_UspA"/>
</dbReference>
<organism evidence="4 5">
    <name type="scientific">Thalassoglobus polymorphus</name>
    <dbReference type="NCBI Taxonomy" id="2527994"/>
    <lineage>
        <taxon>Bacteria</taxon>
        <taxon>Pseudomonadati</taxon>
        <taxon>Planctomycetota</taxon>
        <taxon>Planctomycetia</taxon>
        <taxon>Planctomycetales</taxon>
        <taxon>Planctomycetaceae</taxon>
        <taxon>Thalassoglobus</taxon>
    </lineage>
</organism>
<dbReference type="Gene3D" id="3.40.50.620">
    <property type="entry name" value="HUPs"/>
    <property type="match status" value="1"/>
</dbReference>
<proteinExistence type="inferred from homology"/>
<reference evidence="4 5" key="1">
    <citation type="submission" date="2019-02" db="EMBL/GenBank/DDBJ databases">
        <title>Deep-cultivation of Planctomycetes and their phenomic and genomic characterization uncovers novel biology.</title>
        <authorList>
            <person name="Wiegand S."/>
            <person name="Jogler M."/>
            <person name="Boedeker C."/>
            <person name="Pinto D."/>
            <person name="Vollmers J."/>
            <person name="Rivas-Marin E."/>
            <person name="Kohn T."/>
            <person name="Peeters S.H."/>
            <person name="Heuer A."/>
            <person name="Rast P."/>
            <person name="Oberbeckmann S."/>
            <person name="Bunk B."/>
            <person name="Jeske O."/>
            <person name="Meyerdierks A."/>
            <person name="Storesund J.E."/>
            <person name="Kallscheuer N."/>
            <person name="Luecker S."/>
            <person name="Lage O.M."/>
            <person name="Pohl T."/>
            <person name="Merkel B.J."/>
            <person name="Hornburger P."/>
            <person name="Mueller R.-W."/>
            <person name="Bruemmer F."/>
            <person name="Labrenz M."/>
            <person name="Spormann A.M."/>
            <person name="Op den Camp H."/>
            <person name="Overmann J."/>
            <person name="Amann R."/>
            <person name="Jetten M.S.M."/>
            <person name="Mascher T."/>
            <person name="Medema M.H."/>
            <person name="Devos D.P."/>
            <person name="Kaster A.-K."/>
            <person name="Ovreas L."/>
            <person name="Rohde M."/>
            <person name="Galperin M.Y."/>
            <person name="Jogler C."/>
        </authorList>
    </citation>
    <scope>NUCLEOTIDE SEQUENCE [LARGE SCALE GENOMIC DNA]</scope>
    <source>
        <strain evidence="4 5">Mal48</strain>
    </source>
</reference>
<dbReference type="GO" id="GO:0005737">
    <property type="term" value="C:cytoplasm"/>
    <property type="evidence" value="ECO:0007669"/>
    <property type="project" value="UniProtKB-SubCell"/>
</dbReference>
<dbReference type="PRINTS" id="PR01438">
    <property type="entry name" value="UNVRSLSTRESS"/>
</dbReference>
<dbReference type="RefSeq" id="WP_145196728.1">
    <property type="nucleotide sequence ID" value="NZ_CP036267.1"/>
</dbReference>
<dbReference type="AlphaFoldDB" id="A0A517QK04"/>
<gene>
    <name evidence="4" type="ORF">Mal48_10830</name>
</gene>
<feature type="domain" description="UspA" evidence="3">
    <location>
        <begin position="5"/>
        <end position="145"/>
    </location>
</feature>
<dbReference type="Pfam" id="PF00582">
    <property type="entry name" value="Usp"/>
    <property type="match status" value="1"/>
</dbReference>
<keyword evidence="2" id="KW-0963">Cytoplasm</keyword>
<evidence type="ECO:0000256" key="2">
    <source>
        <dbReference type="PIRNR" id="PIRNR006276"/>
    </source>
</evidence>
<protein>
    <recommendedName>
        <fullName evidence="2">Universal stress protein</fullName>
    </recommendedName>
</protein>
<dbReference type="InterPro" id="IPR014729">
    <property type="entry name" value="Rossmann-like_a/b/a_fold"/>
</dbReference>
<comment type="subcellular location">
    <subcellularLocation>
        <location evidence="2">Cytoplasm</location>
    </subcellularLocation>
</comment>
<dbReference type="CDD" id="cd00293">
    <property type="entry name" value="USP-like"/>
    <property type="match status" value="1"/>
</dbReference>